<evidence type="ECO:0000259" key="4">
    <source>
        <dbReference type="PROSITE" id="PS50011"/>
    </source>
</evidence>
<dbReference type="Gene3D" id="1.10.510.10">
    <property type="entry name" value="Transferase(Phosphotransferase) domain 1"/>
    <property type="match status" value="1"/>
</dbReference>
<dbReference type="GO" id="GO:0004674">
    <property type="term" value="F:protein serine/threonine kinase activity"/>
    <property type="evidence" value="ECO:0007669"/>
    <property type="project" value="UniProtKB-KW"/>
</dbReference>
<dbReference type="SUPFAM" id="SSF56112">
    <property type="entry name" value="Protein kinase-like (PK-like)"/>
    <property type="match status" value="1"/>
</dbReference>
<keyword evidence="5" id="KW-0418">Kinase</keyword>
<keyword evidence="5" id="KW-0808">Transferase</keyword>
<dbReference type="InterPro" id="IPR011009">
    <property type="entry name" value="Kinase-like_dom_sf"/>
</dbReference>
<evidence type="ECO:0000256" key="1">
    <source>
        <dbReference type="ARBA" id="ARBA00022741"/>
    </source>
</evidence>
<gene>
    <name evidence="5" type="ORF">LCPAC304_03760</name>
</gene>
<evidence type="ECO:0000313" key="5">
    <source>
        <dbReference type="EMBL" id="QBK92029.1"/>
    </source>
</evidence>
<keyword evidence="5" id="KW-0723">Serine/threonine-protein kinase</keyword>
<dbReference type="PROSITE" id="PS50011">
    <property type="entry name" value="PROTEIN_KINASE_DOM"/>
    <property type="match status" value="1"/>
</dbReference>
<dbReference type="InterPro" id="IPR008271">
    <property type="entry name" value="Ser/Thr_kinase_AS"/>
</dbReference>
<feature type="domain" description="Protein kinase" evidence="4">
    <location>
        <begin position="1"/>
        <end position="320"/>
    </location>
</feature>
<sequence>MIKVKMVGEGAYGKVYRATSDSPHEGDKKTSYAVKRNIMESEVDFAGNMREMDILLRLKKHPNIVNVEHVICGEPFMNQEGALSPVRDGYKDDILHFVLECADTDLHNFIYSSLQLTDIKPMLVEALLGLEYMHANNVLHRDIKPGNLLLFFDVKNRNLPPMVKLCDFGLSIFTTFQEPQTPRMVTPWYRAPEIAMGKSDYNHKIDVWSMGCVIYQIMTKKGFIESRDDDMEILAQILKQLPTRLPPSETKKLKEKYGVRLPRGRRRAFRKDLFPEIEDIQDFETEVGPVSEFVDLVEWMLQFFPENRPTVTDVLNHSFFSEFADKIASSRAMYLDVKENNCFQVEDSLITIFNTKERKWASRLAIYFYNEHLKNGIRWYKHRILFQAIDLFDRYLEYTLRGDQTPLPSISAEKLFAEQVQIELRFITCLYISIKYFATIETPISYIDISEELFSIEEAQEFAQKFERELLEKVFQYLVYRPTIFECADTFEEKLGETDIRNLLWAYGNCSAKDKIPLRELYQELRTVRIPTVGPTGVRGPTG</sequence>
<reference evidence="5" key="1">
    <citation type="journal article" date="2019" name="MBio">
        <title>Virus Genomes from Deep Sea Sediments Expand the Ocean Megavirome and Support Independent Origins of Viral Gigantism.</title>
        <authorList>
            <person name="Backstrom D."/>
            <person name="Yutin N."/>
            <person name="Jorgensen S.L."/>
            <person name="Dharamshi J."/>
            <person name="Homa F."/>
            <person name="Zaremba-Niedwiedzka K."/>
            <person name="Spang A."/>
            <person name="Wolf Y.I."/>
            <person name="Koonin E.V."/>
            <person name="Ettema T.J."/>
        </authorList>
    </citation>
    <scope>NUCLEOTIDE SEQUENCE</scope>
</reference>
<dbReference type="SMART" id="SM00220">
    <property type="entry name" value="S_TKc"/>
    <property type="match status" value="1"/>
</dbReference>
<dbReference type="Pfam" id="PF00069">
    <property type="entry name" value="Pkinase"/>
    <property type="match status" value="1"/>
</dbReference>
<evidence type="ECO:0000256" key="2">
    <source>
        <dbReference type="ARBA" id="ARBA00022840"/>
    </source>
</evidence>
<keyword evidence="2 3" id="KW-0067">ATP-binding</keyword>
<dbReference type="PROSITE" id="PS00107">
    <property type="entry name" value="PROTEIN_KINASE_ATP"/>
    <property type="match status" value="1"/>
</dbReference>
<evidence type="ECO:0000256" key="3">
    <source>
        <dbReference type="PROSITE-ProRule" id="PRU10141"/>
    </source>
</evidence>
<dbReference type="Gene3D" id="3.30.200.20">
    <property type="entry name" value="Phosphorylase Kinase, domain 1"/>
    <property type="match status" value="1"/>
</dbReference>
<protein>
    <submittedName>
        <fullName evidence="5">Putative serine/threonine protein kinase</fullName>
    </submittedName>
</protein>
<dbReference type="InterPro" id="IPR000719">
    <property type="entry name" value="Prot_kinase_dom"/>
</dbReference>
<dbReference type="PROSITE" id="PS00108">
    <property type="entry name" value="PROTEIN_KINASE_ST"/>
    <property type="match status" value="1"/>
</dbReference>
<dbReference type="EMBL" id="MK500567">
    <property type="protein sequence ID" value="QBK92029.1"/>
    <property type="molecule type" value="Genomic_DNA"/>
</dbReference>
<accession>A0A481ZAB2</accession>
<dbReference type="GO" id="GO:0005524">
    <property type="term" value="F:ATP binding"/>
    <property type="evidence" value="ECO:0007669"/>
    <property type="project" value="UniProtKB-UniRule"/>
</dbReference>
<feature type="binding site" evidence="3">
    <location>
        <position position="35"/>
    </location>
    <ligand>
        <name>ATP</name>
        <dbReference type="ChEBI" id="CHEBI:30616"/>
    </ligand>
</feature>
<name>A0A481ZAB2_9VIRU</name>
<dbReference type="PANTHER" id="PTHR24055">
    <property type="entry name" value="MITOGEN-ACTIVATED PROTEIN KINASE"/>
    <property type="match status" value="1"/>
</dbReference>
<dbReference type="InterPro" id="IPR050117">
    <property type="entry name" value="MAPK"/>
</dbReference>
<proteinExistence type="predicted"/>
<organism evidence="5">
    <name type="scientific">Pithovirus LCPAC304</name>
    <dbReference type="NCBI Taxonomy" id="2506594"/>
    <lineage>
        <taxon>Viruses</taxon>
        <taxon>Pithoviruses</taxon>
    </lineage>
</organism>
<keyword evidence="1 3" id="KW-0547">Nucleotide-binding</keyword>
<dbReference type="InterPro" id="IPR017441">
    <property type="entry name" value="Protein_kinase_ATP_BS"/>
</dbReference>